<accession>A0A3S5ATI4</accession>
<evidence type="ECO:0000313" key="3">
    <source>
        <dbReference type="Proteomes" id="UP000784294"/>
    </source>
</evidence>
<gene>
    <name evidence="2" type="ORF">PXEA_LOCUS30862</name>
</gene>
<organism evidence="2 3">
    <name type="scientific">Protopolystoma xenopodis</name>
    <dbReference type="NCBI Taxonomy" id="117903"/>
    <lineage>
        <taxon>Eukaryota</taxon>
        <taxon>Metazoa</taxon>
        <taxon>Spiralia</taxon>
        <taxon>Lophotrochozoa</taxon>
        <taxon>Platyhelminthes</taxon>
        <taxon>Monogenea</taxon>
        <taxon>Polyopisthocotylea</taxon>
        <taxon>Polystomatidea</taxon>
        <taxon>Polystomatidae</taxon>
        <taxon>Protopolystoma</taxon>
    </lineage>
</organism>
<dbReference type="EMBL" id="CAAALY010254934">
    <property type="protein sequence ID" value="VEL37422.1"/>
    <property type="molecule type" value="Genomic_DNA"/>
</dbReference>
<reference evidence="2" key="1">
    <citation type="submission" date="2018-11" db="EMBL/GenBank/DDBJ databases">
        <authorList>
            <consortium name="Pathogen Informatics"/>
        </authorList>
    </citation>
    <scope>NUCLEOTIDE SEQUENCE</scope>
</reference>
<dbReference type="Proteomes" id="UP000784294">
    <property type="component" value="Unassembled WGS sequence"/>
</dbReference>
<feature type="compositionally biased region" description="Basic and acidic residues" evidence="1">
    <location>
        <begin position="66"/>
        <end position="75"/>
    </location>
</feature>
<name>A0A3S5ATI4_9PLAT</name>
<dbReference type="AlphaFoldDB" id="A0A3S5ATI4"/>
<feature type="region of interest" description="Disordered" evidence="1">
    <location>
        <begin position="45"/>
        <end position="75"/>
    </location>
</feature>
<feature type="compositionally biased region" description="Polar residues" evidence="1">
    <location>
        <begin position="48"/>
        <end position="65"/>
    </location>
</feature>
<protein>
    <submittedName>
        <fullName evidence="2">Uncharacterized protein</fullName>
    </submittedName>
</protein>
<proteinExistence type="predicted"/>
<evidence type="ECO:0000256" key="1">
    <source>
        <dbReference type="SAM" id="MobiDB-lite"/>
    </source>
</evidence>
<sequence length="75" mass="8668">MKPNSDDVHHMMDEISARFQLKRGRKSRGLRQHEHSVKANRLQYNEIHPSSSGEIHQRISSSSTFIRDEGSPNNL</sequence>
<keyword evidence="3" id="KW-1185">Reference proteome</keyword>
<comment type="caution">
    <text evidence="2">The sequence shown here is derived from an EMBL/GenBank/DDBJ whole genome shotgun (WGS) entry which is preliminary data.</text>
</comment>
<evidence type="ECO:0000313" key="2">
    <source>
        <dbReference type="EMBL" id="VEL37422.1"/>
    </source>
</evidence>